<dbReference type="InterPro" id="IPR026881">
    <property type="entry name" value="WYL_dom"/>
</dbReference>
<gene>
    <name evidence="3" type="ORF">JJN12_11715</name>
</gene>
<organism evidence="3 4">
    <name type="scientific">Catonella massiliensis</name>
    <dbReference type="NCBI Taxonomy" id="2799636"/>
    <lineage>
        <taxon>Bacteria</taxon>
        <taxon>Bacillati</taxon>
        <taxon>Bacillota</taxon>
        <taxon>Clostridia</taxon>
        <taxon>Lachnospirales</taxon>
        <taxon>Lachnospiraceae</taxon>
        <taxon>Catonella</taxon>
    </lineage>
</organism>
<evidence type="ECO:0000259" key="2">
    <source>
        <dbReference type="Pfam" id="PF25583"/>
    </source>
</evidence>
<name>A0ABS1J2Z8_9FIRM</name>
<comment type="caution">
    <text evidence="3">The sequence shown here is derived from an EMBL/GenBank/DDBJ whole genome shotgun (WGS) entry which is preliminary data.</text>
</comment>
<dbReference type="Proteomes" id="UP000604730">
    <property type="component" value="Unassembled WGS sequence"/>
</dbReference>
<dbReference type="PANTHER" id="PTHR34580:SF1">
    <property type="entry name" value="PROTEIN PAFC"/>
    <property type="match status" value="1"/>
</dbReference>
<evidence type="ECO:0000313" key="4">
    <source>
        <dbReference type="Proteomes" id="UP000604730"/>
    </source>
</evidence>
<dbReference type="InterPro" id="IPR051534">
    <property type="entry name" value="CBASS_pafABC_assoc_protein"/>
</dbReference>
<evidence type="ECO:0000313" key="3">
    <source>
        <dbReference type="EMBL" id="MBK5898440.1"/>
    </source>
</evidence>
<feature type="domain" description="WCX" evidence="2">
    <location>
        <begin position="254"/>
        <end position="323"/>
    </location>
</feature>
<dbReference type="RefSeq" id="WP_208429859.1">
    <property type="nucleotide sequence ID" value="NZ_JAEPRJ010000001.1"/>
</dbReference>
<protein>
    <submittedName>
        <fullName evidence="3">WYL domain-containing protein</fullName>
    </submittedName>
</protein>
<proteinExistence type="predicted"/>
<dbReference type="InterPro" id="IPR057727">
    <property type="entry name" value="WCX_dom"/>
</dbReference>
<evidence type="ECO:0000259" key="1">
    <source>
        <dbReference type="Pfam" id="PF13280"/>
    </source>
</evidence>
<dbReference type="EMBL" id="JAEPRJ010000001">
    <property type="protein sequence ID" value="MBK5898440.1"/>
    <property type="molecule type" value="Genomic_DNA"/>
</dbReference>
<reference evidence="3 4" key="1">
    <citation type="submission" date="2021-01" db="EMBL/GenBank/DDBJ databases">
        <title>Isolation and description of Catonella massiliensis sp. nov., a novel Catonella species, isolated from a stable periodontitis subject.</title>
        <authorList>
            <person name="Antezack A."/>
            <person name="Boxberger M."/>
            <person name="La Scola B."/>
            <person name="Monnet-Corti V."/>
        </authorList>
    </citation>
    <scope>NUCLEOTIDE SEQUENCE [LARGE SCALE GENOMIC DNA]</scope>
    <source>
        <strain evidence="3 4">Marseille-Q4567</strain>
    </source>
</reference>
<dbReference type="Pfam" id="PF25583">
    <property type="entry name" value="WCX"/>
    <property type="match status" value="1"/>
</dbReference>
<dbReference type="Pfam" id="PF13280">
    <property type="entry name" value="WYL"/>
    <property type="match status" value="1"/>
</dbReference>
<dbReference type="PANTHER" id="PTHR34580">
    <property type="match status" value="1"/>
</dbReference>
<sequence length="332" mass="39350">MYATGNKKMLNMLILEILKEYSDQEHRLTQQEIIRLLKSNYDMVCDRRSVKNNVVCLRELGYEISMEDGYYLLEREFDDVELRMLIDSVLFAKFLTQKQAKTLIEKLKSIGNKYFSAKVNHIINLPELRHGYNKQLMYVLDTINEAISQHKKISFVYNQYGSDFKLHPKREEKYIVNPYQMVANNGFYYLIGNYDKYDDISHYRLDKMTCVEMLTEKVKQQNQVMGLEQGLNLPKHMAEHIYMFSGGSVTINMLVDETIIGELVDWFGNDFYVIKKRQNNQVLVRLRCNEQAFFYWTLQYGPYVEVLEPVSLRRKIAEAVSEMNEKYNRNGE</sequence>
<accession>A0ABS1J2Z8</accession>
<dbReference type="PROSITE" id="PS52050">
    <property type="entry name" value="WYL"/>
    <property type="match status" value="1"/>
</dbReference>
<keyword evidence="4" id="KW-1185">Reference proteome</keyword>
<feature type="domain" description="WYL" evidence="1">
    <location>
        <begin position="139"/>
        <end position="213"/>
    </location>
</feature>